<name>A0A6G9RLC1_9ENTR</name>
<evidence type="ECO:0000313" key="2">
    <source>
        <dbReference type="Proteomes" id="UP000503580"/>
    </source>
</evidence>
<evidence type="ECO:0000313" key="1">
    <source>
        <dbReference type="EMBL" id="QIR27538.1"/>
    </source>
</evidence>
<organism evidence="1 2">
    <name type="scientific">Kluyvera genomosp. 3</name>
    <dbReference type="NCBI Taxonomy" id="2774055"/>
    <lineage>
        <taxon>Bacteria</taxon>
        <taxon>Pseudomonadati</taxon>
        <taxon>Pseudomonadota</taxon>
        <taxon>Gammaproteobacteria</taxon>
        <taxon>Enterobacterales</taxon>
        <taxon>Enterobacteriaceae</taxon>
        <taxon>Kluyvera</taxon>
    </lineage>
</organism>
<dbReference type="KEGG" id="kgn:GY169_12320"/>
<dbReference type="EMBL" id="CP050321">
    <property type="protein sequence ID" value="QIR27538.1"/>
    <property type="molecule type" value="Genomic_DNA"/>
</dbReference>
<dbReference type="AlphaFoldDB" id="A0A6G9RLC1"/>
<protein>
    <submittedName>
        <fullName evidence="1">ANR family transcriptional regulator</fullName>
    </submittedName>
</protein>
<proteinExistence type="predicted"/>
<accession>A0A6G9RLC1</accession>
<dbReference type="RefSeq" id="WP_167575916.1">
    <property type="nucleotide sequence ID" value="NZ_CP050321.1"/>
</dbReference>
<dbReference type="NCBIfam" id="NF033650">
    <property type="entry name" value="ANR_neg_reg"/>
    <property type="match status" value="1"/>
</dbReference>
<dbReference type="InterPro" id="IPR047666">
    <property type="entry name" value="ANR_neg_reg"/>
</dbReference>
<reference evidence="1 2" key="1">
    <citation type="submission" date="2020-02" db="EMBL/GenBank/DDBJ databases">
        <title>Whole genome PO2S7.</title>
        <authorList>
            <person name="Singha K.M."/>
        </authorList>
    </citation>
    <scope>NUCLEOTIDE SEQUENCE [LARGE SCALE GENOMIC DNA]</scope>
    <source>
        <strain evidence="1 2">PO2S7</strain>
    </source>
</reference>
<sequence>MHTDLLVKQRVQTGLRLAEQAAEMERGGYFSTASMLWSNSANFPCKPLNREWRLNRAHSCSSLSDLRPESEVAE</sequence>
<dbReference type="Proteomes" id="UP000503580">
    <property type="component" value="Chromosome"/>
</dbReference>
<gene>
    <name evidence="1" type="ORF">GY169_12320</name>
</gene>
<keyword evidence="2" id="KW-1185">Reference proteome</keyword>